<accession>A0A0D3I424</accession>
<reference evidence="2" key="1">
    <citation type="journal article" date="2013" name="Nature">
        <title>Pan genome of the phytoplankton Emiliania underpins its global distribution.</title>
        <authorList>
            <person name="Read B.A."/>
            <person name="Kegel J."/>
            <person name="Klute M.J."/>
            <person name="Kuo A."/>
            <person name="Lefebvre S.C."/>
            <person name="Maumus F."/>
            <person name="Mayer C."/>
            <person name="Miller J."/>
            <person name="Monier A."/>
            <person name="Salamov A."/>
            <person name="Young J."/>
            <person name="Aguilar M."/>
            <person name="Claverie J.M."/>
            <person name="Frickenhaus S."/>
            <person name="Gonzalez K."/>
            <person name="Herman E.K."/>
            <person name="Lin Y.C."/>
            <person name="Napier J."/>
            <person name="Ogata H."/>
            <person name="Sarno A.F."/>
            <person name="Shmutz J."/>
            <person name="Schroeder D."/>
            <person name="de Vargas C."/>
            <person name="Verret F."/>
            <person name="von Dassow P."/>
            <person name="Valentin K."/>
            <person name="Van de Peer Y."/>
            <person name="Wheeler G."/>
            <person name="Dacks J.B."/>
            <person name="Delwiche C.F."/>
            <person name="Dyhrman S.T."/>
            <person name="Glockner G."/>
            <person name="John U."/>
            <person name="Richards T."/>
            <person name="Worden A.Z."/>
            <person name="Zhang X."/>
            <person name="Grigoriev I.V."/>
            <person name="Allen A.E."/>
            <person name="Bidle K."/>
            <person name="Borodovsky M."/>
            <person name="Bowler C."/>
            <person name="Brownlee C."/>
            <person name="Cock J.M."/>
            <person name="Elias M."/>
            <person name="Gladyshev V.N."/>
            <person name="Groth M."/>
            <person name="Guda C."/>
            <person name="Hadaegh A."/>
            <person name="Iglesias-Rodriguez M.D."/>
            <person name="Jenkins J."/>
            <person name="Jones B.M."/>
            <person name="Lawson T."/>
            <person name="Leese F."/>
            <person name="Lindquist E."/>
            <person name="Lobanov A."/>
            <person name="Lomsadze A."/>
            <person name="Malik S.B."/>
            <person name="Marsh M.E."/>
            <person name="Mackinder L."/>
            <person name="Mock T."/>
            <person name="Mueller-Roeber B."/>
            <person name="Pagarete A."/>
            <person name="Parker M."/>
            <person name="Probert I."/>
            <person name="Quesneville H."/>
            <person name="Raines C."/>
            <person name="Rensing S.A."/>
            <person name="Riano-Pachon D.M."/>
            <person name="Richier S."/>
            <person name="Rokitta S."/>
            <person name="Shiraiwa Y."/>
            <person name="Soanes D.M."/>
            <person name="van der Giezen M."/>
            <person name="Wahlund T.M."/>
            <person name="Williams B."/>
            <person name="Wilson W."/>
            <person name="Wolfe G."/>
            <person name="Wurch L.L."/>
        </authorList>
    </citation>
    <scope>NUCLEOTIDE SEQUENCE</scope>
</reference>
<dbReference type="EnsemblProtists" id="EOD06009">
    <property type="protein sequence ID" value="EOD06009"/>
    <property type="gene ID" value="EMIHUDRAFT_250080"/>
</dbReference>
<dbReference type="InterPro" id="IPR036249">
    <property type="entry name" value="Thioredoxin-like_sf"/>
</dbReference>
<dbReference type="Proteomes" id="UP000013827">
    <property type="component" value="Unassembled WGS sequence"/>
</dbReference>
<reference evidence="1" key="2">
    <citation type="submission" date="2024-10" db="UniProtKB">
        <authorList>
            <consortium name="EnsemblProtists"/>
        </authorList>
    </citation>
    <scope>IDENTIFICATION</scope>
</reference>
<dbReference type="AlphaFoldDB" id="A0A0D3I424"/>
<dbReference type="PaxDb" id="2903-EOD06009"/>
<protein>
    <recommendedName>
        <fullName evidence="3">Thioredoxin domain-containing protein</fullName>
    </recommendedName>
</protein>
<dbReference type="EnsemblProtists" id="EOD21120">
    <property type="protein sequence ID" value="EOD21120"/>
    <property type="gene ID" value="EMIHUDRAFT_255364"/>
</dbReference>
<dbReference type="HOGENOM" id="CLU_1470805_0_0_1"/>
<evidence type="ECO:0000313" key="1">
    <source>
        <dbReference type="EnsemblProtists" id="EOD06009"/>
    </source>
</evidence>
<dbReference type="KEGG" id="ehx:EMIHUDRAFT_255364"/>
<dbReference type="GeneID" id="17252158"/>
<dbReference type="RefSeq" id="XP_005773549.1">
    <property type="nucleotide sequence ID" value="XM_005773492.1"/>
</dbReference>
<dbReference type="GeneID" id="17266667"/>
<evidence type="ECO:0008006" key="3">
    <source>
        <dbReference type="Google" id="ProtNLM"/>
    </source>
</evidence>
<dbReference type="KEGG" id="ehx:EMIHUDRAFT_250080"/>
<dbReference type="RefSeq" id="XP_005758438.1">
    <property type="nucleotide sequence ID" value="XM_005758381.1"/>
</dbReference>
<proteinExistence type="predicted"/>
<evidence type="ECO:0000313" key="2">
    <source>
        <dbReference type="Proteomes" id="UP000013827"/>
    </source>
</evidence>
<sequence length="184" mass="19302">MILSLAASLPSVVLVLPPTQLPPTHAGLRPVHSPRALVVAEATTTDASRYGIDPRLANPEAVAEAPEWSAGRVGDLKTTGELRAAVEAAAADGGFVCLKFWREGCAACASTAERFEQSAEANPHGRFFLVNYGRAKEMCRATGIRVVPAAHLYARGSLVAALPLGPSKWEAFAERLAAVAAETS</sequence>
<dbReference type="SUPFAM" id="SSF52833">
    <property type="entry name" value="Thioredoxin-like"/>
    <property type="match status" value="1"/>
</dbReference>
<keyword evidence="2" id="KW-1185">Reference proteome</keyword>
<dbReference type="STRING" id="2903.R1DB23"/>
<name>A0A0D3I424_EMIH1</name>
<dbReference type="CDD" id="cd02947">
    <property type="entry name" value="TRX_family"/>
    <property type="match status" value="1"/>
</dbReference>
<dbReference type="Gene3D" id="3.40.30.10">
    <property type="entry name" value="Glutaredoxin"/>
    <property type="match status" value="1"/>
</dbReference>
<organism evidence="1 2">
    <name type="scientific">Emiliania huxleyi (strain CCMP1516)</name>
    <dbReference type="NCBI Taxonomy" id="280463"/>
    <lineage>
        <taxon>Eukaryota</taxon>
        <taxon>Haptista</taxon>
        <taxon>Haptophyta</taxon>
        <taxon>Prymnesiophyceae</taxon>
        <taxon>Isochrysidales</taxon>
        <taxon>Noelaerhabdaceae</taxon>
        <taxon>Emiliania</taxon>
    </lineage>
</organism>